<comment type="similarity">
    <text evidence="6">Belongs to the RnpA family.</text>
</comment>
<dbReference type="InterPro" id="IPR020568">
    <property type="entry name" value="Ribosomal_Su5_D2-typ_SF"/>
</dbReference>
<keyword evidence="1 6" id="KW-0819">tRNA processing</keyword>
<dbReference type="Proteomes" id="UP000228700">
    <property type="component" value="Unassembled WGS sequence"/>
</dbReference>
<evidence type="ECO:0000256" key="2">
    <source>
        <dbReference type="ARBA" id="ARBA00022722"/>
    </source>
</evidence>
<accession>A0A2M8LD31</accession>
<dbReference type="GO" id="GO:0042781">
    <property type="term" value="F:3'-tRNA processing endoribonuclease activity"/>
    <property type="evidence" value="ECO:0007669"/>
    <property type="project" value="TreeGrafter"/>
</dbReference>
<dbReference type="GO" id="GO:0001682">
    <property type="term" value="P:tRNA 5'-leader removal"/>
    <property type="evidence" value="ECO:0007669"/>
    <property type="project" value="UniProtKB-UniRule"/>
</dbReference>
<dbReference type="GO" id="GO:0000049">
    <property type="term" value="F:tRNA binding"/>
    <property type="evidence" value="ECO:0007669"/>
    <property type="project" value="UniProtKB-UniRule"/>
</dbReference>
<evidence type="ECO:0000256" key="6">
    <source>
        <dbReference type="HAMAP-Rule" id="MF_00227"/>
    </source>
</evidence>
<evidence type="ECO:0000256" key="4">
    <source>
        <dbReference type="ARBA" id="ARBA00022801"/>
    </source>
</evidence>
<dbReference type="InterPro" id="IPR000100">
    <property type="entry name" value="RNase_P"/>
</dbReference>
<evidence type="ECO:0000313" key="7">
    <source>
        <dbReference type="EMBL" id="PJE74537.1"/>
    </source>
</evidence>
<protein>
    <recommendedName>
        <fullName evidence="6">Ribonuclease P protein component</fullName>
        <shortName evidence="6">RNase P protein</shortName>
        <shortName evidence="6">RNaseP protein</shortName>
        <ecNumber evidence="6">3.1.26.5</ecNumber>
    </recommendedName>
    <alternativeName>
        <fullName evidence="6">Protein C5</fullName>
    </alternativeName>
</protein>
<comment type="caution">
    <text evidence="7">The sequence shown here is derived from an EMBL/GenBank/DDBJ whole genome shotgun (WGS) entry which is preliminary data.</text>
</comment>
<dbReference type="SUPFAM" id="SSF54211">
    <property type="entry name" value="Ribosomal protein S5 domain 2-like"/>
    <property type="match status" value="1"/>
</dbReference>
<evidence type="ECO:0000256" key="3">
    <source>
        <dbReference type="ARBA" id="ARBA00022759"/>
    </source>
</evidence>
<dbReference type="EC" id="3.1.26.5" evidence="6"/>
<evidence type="ECO:0000256" key="5">
    <source>
        <dbReference type="ARBA" id="ARBA00022884"/>
    </source>
</evidence>
<dbReference type="InterPro" id="IPR014721">
    <property type="entry name" value="Ribsml_uS5_D2-typ_fold_subgr"/>
</dbReference>
<dbReference type="HAMAP" id="MF_00227">
    <property type="entry name" value="RNase_P"/>
    <property type="match status" value="1"/>
</dbReference>
<comment type="catalytic activity">
    <reaction evidence="6">
        <text>Endonucleolytic cleavage of RNA, removing 5'-extranucleotides from tRNA precursor.</text>
        <dbReference type="EC" id="3.1.26.5"/>
    </reaction>
</comment>
<keyword evidence="2 6" id="KW-0540">Nuclease</keyword>
<gene>
    <name evidence="6" type="primary">rnpA</name>
    <name evidence="7" type="ORF">COV01_00690</name>
</gene>
<organism evidence="7 8">
    <name type="scientific">Candidatus Taylorbacteria bacterium CG10_big_fil_rev_8_21_14_0_10_41_48</name>
    <dbReference type="NCBI Taxonomy" id="1975024"/>
    <lineage>
        <taxon>Bacteria</taxon>
        <taxon>Candidatus Tayloriibacteriota</taxon>
    </lineage>
</organism>
<comment type="function">
    <text evidence="6">RNaseP catalyzes the removal of the 5'-leader sequence from pre-tRNA to produce the mature 5'-terminus. It can also cleave other RNA substrates such as 4.5S RNA. The protein component plays an auxiliary but essential role in vivo by binding to the 5'-leader sequence and broadening the substrate specificity of the ribozyme.</text>
</comment>
<dbReference type="PANTHER" id="PTHR33992:SF1">
    <property type="entry name" value="RIBONUCLEASE P PROTEIN COMPONENT"/>
    <property type="match status" value="1"/>
</dbReference>
<dbReference type="Pfam" id="PF00825">
    <property type="entry name" value="Ribonuclease_P"/>
    <property type="match status" value="1"/>
</dbReference>
<comment type="subunit">
    <text evidence="6">Consists of a catalytic RNA component (M1 or rnpB) and a protein subunit.</text>
</comment>
<dbReference type="GO" id="GO:0030677">
    <property type="term" value="C:ribonuclease P complex"/>
    <property type="evidence" value="ECO:0007669"/>
    <property type="project" value="TreeGrafter"/>
</dbReference>
<dbReference type="PANTHER" id="PTHR33992">
    <property type="entry name" value="RIBONUCLEASE P PROTEIN COMPONENT"/>
    <property type="match status" value="1"/>
</dbReference>
<keyword evidence="4 6" id="KW-0378">Hydrolase</keyword>
<proteinExistence type="inferred from homology"/>
<reference evidence="8" key="1">
    <citation type="submission" date="2017-09" db="EMBL/GenBank/DDBJ databases">
        <title>Depth-based differentiation of microbial function through sediment-hosted aquifers and enrichment of novel symbionts in the deep terrestrial subsurface.</title>
        <authorList>
            <person name="Probst A.J."/>
            <person name="Ladd B."/>
            <person name="Jarett J.K."/>
            <person name="Geller-Mcgrath D.E."/>
            <person name="Sieber C.M.K."/>
            <person name="Emerson J.B."/>
            <person name="Anantharaman K."/>
            <person name="Thomas B.C."/>
            <person name="Malmstrom R."/>
            <person name="Stieglmeier M."/>
            <person name="Klingl A."/>
            <person name="Woyke T."/>
            <person name="Ryan C.M."/>
            <person name="Banfield J.F."/>
        </authorList>
    </citation>
    <scope>NUCLEOTIDE SEQUENCE [LARGE SCALE GENOMIC DNA]</scope>
</reference>
<evidence type="ECO:0000313" key="8">
    <source>
        <dbReference type="Proteomes" id="UP000228700"/>
    </source>
</evidence>
<keyword evidence="5 6" id="KW-0694">RNA-binding</keyword>
<name>A0A2M8LD31_9BACT</name>
<keyword evidence="3 6" id="KW-0255">Endonuclease</keyword>
<dbReference type="Gene3D" id="3.30.230.10">
    <property type="match status" value="1"/>
</dbReference>
<evidence type="ECO:0000256" key="1">
    <source>
        <dbReference type="ARBA" id="ARBA00022694"/>
    </source>
</evidence>
<dbReference type="GO" id="GO:0004526">
    <property type="term" value="F:ribonuclease P activity"/>
    <property type="evidence" value="ECO:0007669"/>
    <property type="project" value="UniProtKB-UniRule"/>
</dbReference>
<dbReference type="EMBL" id="PFEQ01000001">
    <property type="protein sequence ID" value="PJE74537.1"/>
    <property type="molecule type" value="Genomic_DNA"/>
</dbReference>
<dbReference type="AlphaFoldDB" id="A0A2M8LD31"/>
<sequence length="109" mass="12506">MLSQVYRLARKEALALKNGTSVFTTLLSLRAIPYSRIQISVSVSKKVAKKAVDRNRMRRQYYSALEKLIPEIKTPAKMMIFPKKTTKTISHKELVEELRKALDKAKLIS</sequence>